<keyword evidence="3 9" id="KW-0997">Cell inner membrane</keyword>
<dbReference type="InterPro" id="IPR050133">
    <property type="entry name" value="NqrDE/RnfAE_oxidrdctase"/>
</dbReference>
<accession>A6VQ40</accession>
<comment type="subcellular location">
    <subcellularLocation>
        <location evidence="9">Cell inner membrane</location>
        <topology evidence="9">Multi-pass membrane protein</topology>
    </subcellularLocation>
    <subcellularLocation>
        <location evidence="1">Endomembrane system</location>
        <topology evidence="1">Multi-pass membrane protein</topology>
    </subcellularLocation>
</comment>
<dbReference type="InterPro" id="IPR011293">
    <property type="entry name" value="Ion_transpt_RnfA/RsxA"/>
</dbReference>
<feature type="transmembrane region" description="Helical" evidence="9">
    <location>
        <begin position="70"/>
        <end position="91"/>
    </location>
</feature>
<comment type="function">
    <text evidence="9">Part of a membrane-bound complex that couples electron transfer with translocation of ions across the membrane.</text>
</comment>
<dbReference type="GO" id="GO:0012505">
    <property type="term" value="C:endomembrane system"/>
    <property type="evidence" value="ECO:0007669"/>
    <property type="project" value="UniProtKB-SubCell"/>
</dbReference>
<dbReference type="HAMAP" id="MF_00459">
    <property type="entry name" value="RsxA_RnfA"/>
    <property type="match status" value="1"/>
</dbReference>
<keyword evidence="11" id="KW-1185">Reference proteome</keyword>
<proteinExistence type="inferred from homology"/>
<dbReference type="PANTHER" id="PTHR30335">
    <property type="entry name" value="INTEGRAL MEMBRANE PROTEIN OF SOXR-REDUCING COMPLEX"/>
    <property type="match status" value="1"/>
</dbReference>
<reference evidence="11" key="1">
    <citation type="journal article" date="2010" name="BMC Genomics">
        <title>A genomic perspective on the potential of Actinobacillus succinogenes for industrial succinate production.</title>
        <authorList>
            <person name="McKinlay J.B."/>
            <person name="Laivenieks M."/>
            <person name="Schindler B.D."/>
            <person name="McKinlay A.A."/>
            <person name="Siddaramappa S."/>
            <person name="Challacombe J.F."/>
            <person name="Lowry S.R."/>
            <person name="Clum A."/>
            <person name="Lapidus A.L."/>
            <person name="Burkhart K.B."/>
            <person name="Harkins V."/>
            <person name="Vieille C."/>
        </authorList>
    </citation>
    <scope>NUCLEOTIDE SEQUENCE [LARGE SCALE GENOMIC DNA]</scope>
    <source>
        <strain evidence="11">ATCC 55618 / DSM 22257 / CCUG 43843 / 130Z</strain>
    </source>
</reference>
<evidence type="ECO:0000256" key="1">
    <source>
        <dbReference type="ARBA" id="ARBA00004127"/>
    </source>
</evidence>
<keyword evidence="5 9" id="KW-1278">Translocase</keyword>
<keyword evidence="8 9" id="KW-0472">Membrane</keyword>
<protein>
    <recommendedName>
        <fullName evidence="9">Ion-translocating oxidoreductase complex subunit A</fullName>
        <ecNumber evidence="9">7.-.-.-</ecNumber>
    </recommendedName>
    <alternativeName>
        <fullName evidence="9">Rnf electron transport complex subunit A</fullName>
    </alternativeName>
</protein>
<dbReference type="InterPro" id="IPR003667">
    <property type="entry name" value="NqrDE/RnfAE"/>
</dbReference>
<evidence type="ECO:0000256" key="8">
    <source>
        <dbReference type="ARBA" id="ARBA00023136"/>
    </source>
</evidence>
<name>A6VQ40_ACTSZ</name>
<keyword evidence="7 9" id="KW-1133">Transmembrane helix</keyword>
<evidence type="ECO:0000256" key="7">
    <source>
        <dbReference type="ARBA" id="ARBA00022989"/>
    </source>
</evidence>
<evidence type="ECO:0000256" key="3">
    <source>
        <dbReference type="ARBA" id="ARBA00022519"/>
    </source>
</evidence>
<evidence type="ECO:0000256" key="5">
    <source>
        <dbReference type="ARBA" id="ARBA00022967"/>
    </source>
</evidence>
<dbReference type="PIRSF" id="PIRSF006102">
    <property type="entry name" value="NQR_DE"/>
    <property type="match status" value="1"/>
</dbReference>
<sequence>MEYILLIVSTALINNFVLVKFLGLCPFMGVSKKVETAVGMGLATMFVLTVASLCSYLVNTYLLIPLKAEFLRTLVFILVIAVVVQFTEMAINKTSPTLYRLLGIFLPLITTNCAVLGVALLNVNLTHNLTQSVVYGFGASLGFAFVLILFAALRERLAAADVPVPFRGASIALITAGLMSLAFMGFAGLVRA</sequence>
<evidence type="ECO:0000256" key="2">
    <source>
        <dbReference type="ARBA" id="ARBA00022448"/>
    </source>
</evidence>
<dbReference type="OrthoDB" id="9803631at2"/>
<feature type="transmembrane region" description="Helical" evidence="9">
    <location>
        <begin position="165"/>
        <end position="190"/>
    </location>
</feature>
<dbReference type="HOGENOM" id="CLU_095255_1_0_6"/>
<dbReference type="EC" id="7.-.-.-" evidence="9"/>
<gene>
    <name evidence="9" type="primary">rnfA</name>
    <name evidence="10" type="ordered locus">Asuc_1735</name>
</gene>
<dbReference type="NCBIfam" id="NF003481">
    <property type="entry name" value="PRK05151.1"/>
    <property type="match status" value="1"/>
</dbReference>
<dbReference type="AlphaFoldDB" id="A6VQ40"/>
<dbReference type="GO" id="GO:0022900">
    <property type="term" value="P:electron transport chain"/>
    <property type="evidence" value="ECO:0007669"/>
    <property type="project" value="UniProtKB-UniRule"/>
</dbReference>
<organism evidence="10 11">
    <name type="scientific">Actinobacillus succinogenes (strain ATCC 55618 / DSM 22257 / CCUG 43843 / 130Z)</name>
    <dbReference type="NCBI Taxonomy" id="339671"/>
    <lineage>
        <taxon>Bacteria</taxon>
        <taxon>Pseudomonadati</taxon>
        <taxon>Pseudomonadota</taxon>
        <taxon>Gammaproteobacteria</taxon>
        <taxon>Pasteurellales</taxon>
        <taxon>Pasteurellaceae</taxon>
        <taxon>Actinobacillus</taxon>
    </lineage>
</organism>
<feature type="transmembrane region" description="Helical" evidence="9">
    <location>
        <begin position="133"/>
        <end position="153"/>
    </location>
</feature>
<dbReference type="EMBL" id="CP000746">
    <property type="protein sequence ID" value="ABR75087.1"/>
    <property type="molecule type" value="Genomic_DNA"/>
</dbReference>
<keyword evidence="9" id="KW-1003">Cell membrane</keyword>
<keyword evidence="6 9" id="KW-0249">Electron transport</keyword>
<feature type="transmembrane region" description="Helical" evidence="9">
    <location>
        <begin position="98"/>
        <end position="121"/>
    </location>
</feature>
<evidence type="ECO:0000256" key="4">
    <source>
        <dbReference type="ARBA" id="ARBA00022692"/>
    </source>
</evidence>
<keyword evidence="4 9" id="KW-0812">Transmembrane</keyword>
<dbReference type="Proteomes" id="UP000001114">
    <property type="component" value="Chromosome"/>
</dbReference>
<dbReference type="STRING" id="339671.Asuc_1735"/>
<feature type="transmembrane region" description="Helical" evidence="9">
    <location>
        <begin position="6"/>
        <end position="25"/>
    </location>
</feature>
<dbReference type="KEGG" id="asu:Asuc_1735"/>
<evidence type="ECO:0000313" key="10">
    <source>
        <dbReference type="EMBL" id="ABR75087.1"/>
    </source>
</evidence>
<dbReference type="RefSeq" id="WP_012073464.1">
    <property type="nucleotide sequence ID" value="NC_009655.1"/>
</dbReference>
<dbReference type="eggNOG" id="COG4657">
    <property type="taxonomic scope" value="Bacteria"/>
</dbReference>
<dbReference type="PANTHER" id="PTHR30335:SF0">
    <property type="entry name" value="ION-TRANSLOCATING OXIDOREDUCTASE COMPLEX SUBUNIT A"/>
    <property type="match status" value="1"/>
</dbReference>
<evidence type="ECO:0000256" key="6">
    <source>
        <dbReference type="ARBA" id="ARBA00022982"/>
    </source>
</evidence>
<dbReference type="NCBIfam" id="TIGR01943">
    <property type="entry name" value="rnfA"/>
    <property type="match status" value="1"/>
</dbReference>
<comment type="subunit">
    <text evidence="9">The complex is composed of six subunits: RnfA, RnfB, RnfC, RnfD, RnfE and RnfG.</text>
</comment>
<comment type="similarity">
    <text evidence="9">Belongs to the NqrDE/RnfAE family.</text>
</comment>
<evidence type="ECO:0000256" key="9">
    <source>
        <dbReference type="HAMAP-Rule" id="MF_00459"/>
    </source>
</evidence>
<keyword evidence="2 9" id="KW-0813">Transport</keyword>
<dbReference type="Pfam" id="PF02508">
    <property type="entry name" value="Rnf-Nqr"/>
    <property type="match status" value="1"/>
</dbReference>
<feature type="transmembrane region" description="Helical" evidence="9">
    <location>
        <begin position="37"/>
        <end position="58"/>
    </location>
</feature>
<dbReference type="GO" id="GO:0005886">
    <property type="term" value="C:plasma membrane"/>
    <property type="evidence" value="ECO:0007669"/>
    <property type="project" value="UniProtKB-SubCell"/>
</dbReference>
<evidence type="ECO:0000313" key="11">
    <source>
        <dbReference type="Proteomes" id="UP000001114"/>
    </source>
</evidence>